<dbReference type="InterPro" id="IPR032524">
    <property type="entry name" value="ABC_tran_C"/>
</dbReference>
<keyword evidence="2" id="KW-0547">Nucleotide-binding</keyword>
<dbReference type="SMART" id="SM00382">
    <property type="entry name" value="AAA"/>
    <property type="match status" value="2"/>
</dbReference>
<evidence type="ECO:0000256" key="3">
    <source>
        <dbReference type="ARBA" id="ARBA00022840"/>
    </source>
</evidence>
<dbReference type="InterPro" id="IPR037118">
    <property type="entry name" value="Val-tRNA_synth_C_sf"/>
</dbReference>
<reference evidence="6 7" key="1">
    <citation type="submission" date="2018-06" db="EMBL/GenBank/DDBJ databases">
        <authorList>
            <consortium name="Pathogen Informatics"/>
            <person name="Doyle S."/>
        </authorList>
    </citation>
    <scope>NUCLEOTIDE SEQUENCE [LARGE SCALE GENOMIC DNA]</scope>
    <source>
        <strain evidence="6 7">NCTC13028</strain>
    </source>
</reference>
<dbReference type="FunFam" id="3.40.50.300:FF:000309">
    <property type="entry name" value="ABC transporter ATP-binding protein"/>
    <property type="match status" value="1"/>
</dbReference>
<feature type="domain" description="ABC transporter" evidence="5">
    <location>
        <begin position="319"/>
        <end position="537"/>
    </location>
</feature>
<dbReference type="CDD" id="cd03221">
    <property type="entry name" value="ABCF_EF-3"/>
    <property type="match status" value="2"/>
</dbReference>
<dbReference type="InterPro" id="IPR027417">
    <property type="entry name" value="P-loop_NTPase"/>
</dbReference>
<dbReference type="Proteomes" id="UP000250223">
    <property type="component" value="Unassembled WGS sequence"/>
</dbReference>
<dbReference type="InterPro" id="IPR003593">
    <property type="entry name" value="AAA+_ATPase"/>
</dbReference>
<evidence type="ECO:0000256" key="4">
    <source>
        <dbReference type="SAM" id="Coils"/>
    </source>
</evidence>
<evidence type="ECO:0000313" key="7">
    <source>
        <dbReference type="Proteomes" id="UP000250223"/>
    </source>
</evidence>
<dbReference type="GO" id="GO:0003677">
    <property type="term" value="F:DNA binding"/>
    <property type="evidence" value="ECO:0007669"/>
    <property type="project" value="InterPro"/>
</dbReference>
<dbReference type="InterPro" id="IPR003439">
    <property type="entry name" value="ABC_transporter-like_ATP-bd"/>
</dbReference>
<dbReference type="PROSITE" id="PS50893">
    <property type="entry name" value="ABC_TRANSPORTER_2"/>
    <property type="match status" value="2"/>
</dbReference>
<dbReference type="PROSITE" id="PS00211">
    <property type="entry name" value="ABC_TRANSPORTER_1"/>
    <property type="match status" value="1"/>
</dbReference>
<dbReference type="GO" id="GO:0005524">
    <property type="term" value="F:ATP binding"/>
    <property type="evidence" value="ECO:0007669"/>
    <property type="project" value="UniProtKB-KW"/>
</dbReference>
<dbReference type="GO" id="GO:0016887">
    <property type="term" value="F:ATP hydrolysis activity"/>
    <property type="evidence" value="ECO:0007669"/>
    <property type="project" value="InterPro"/>
</dbReference>
<feature type="domain" description="ABC transporter" evidence="5">
    <location>
        <begin position="4"/>
        <end position="255"/>
    </location>
</feature>
<dbReference type="Gene3D" id="1.10.287.380">
    <property type="entry name" value="Valyl-tRNA synthetase, C-terminal domain"/>
    <property type="match status" value="1"/>
</dbReference>
<accession>A0A2X2W6H6</accession>
<name>A0A2X2W6H6_CLOCO</name>
<sequence>MNLISIENLSKSYGEKTLFNEISFGINEGDKIGIIGINGTGKSTLLKIIAGIESYDSGNIIRKNNIVIEYLPQHPYFDENSNVIQQVFKGTSPIMKTIRNYENALEEVELNPEDKSLQKKLMDLTSKMDNLNLWQIESEAKAILTIFGITNFYEKVKNLSGGQKKRIALCSSLINPCDLLILDEPTNHMDNEIITWLEEYLNKRKGALVMITHDRYFLDRVTNKILEISKGRLFNYSGNYSIFLEKKAEREELEKSSESKRQNLLRRELQWIKRGAKARSTKQKARIDRFNKLSEESIDLDDNKVDISTSFTRLGKKVIELKDISKSFGDKTLIKDFNYIVLPKDRIGIVGPNGAGKSTLIKILNGDLTPDKGTIEIGETVKIGYFSQECGSIDDDLRVIEYIRETAEFITTSDGSKISASQMLERFLFDSEMQWSLIRKLSGGEKRRLYLLKVLMDAPNVLLLDEPTNDLDTETLTILEDYLENFNGSVISVSHDRYFLDKIADKIFVFEGNGVIQKHTGNYSEVMEVTGDGYCKSTKSSKEEVNEVNDNKNFTETKNNKSKPKNKSLKFSYKEKLEYEQIDEIIEDLEEKIIKLDEEISENTSDFQKLQELLKKKQDLEKLLEEKMNRWTYLNELAEKIEEQKNN</sequence>
<evidence type="ECO:0000259" key="5">
    <source>
        <dbReference type="PROSITE" id="PS50893"/>
    </source>
</evidence>
<gene>
    <name evidence="6" type="primary">yjjK</name>
    <name evidence="6" type="ORF">NCTC13028_00546</name>
</gene>
<keyword evidence="4" id="KW-0175">Coiled coil</keyword>
<dbReference type="RefSeq" id="WP_111921181.1">
    <property type="nucleotide sequence ID" value="NZ_UAWC01000001.1"/>
</dbReference>
<dbReference type="SUPFAM" id="SSF52540">
    <property type="entry name" value="P-loop containing nucleoside triphosphate hydrolases"/>
    <property type="match status" value="2"/>
</dbReference>
<evidence type="ECO:0000256" key="2">
    <source>
        <dbReference type="ARBA" id="ARBA00022741"/>
    </source>
</evidence>
<dbReference type="InterPro" id="IPR051309">
    <property type="entry name" value="ABCF_ATPase"/>
</dbReference>
<protein>
    <submittedName>
        <fullName evidence="6">Transporter</fullName>
    </submittedName>
</protein>
<evidence type="ECO:0000256" key="1">
    <source>
        <dbReference type="ARBA" id="ARBA00022737"/>
    </source>
</evidence>
<feature type="coiled-coil region" evidence="4">
    <location>
        <begin position="579"/>
        <end position="630"/>
    </location>
</feature>
<dbReference type="Gene3D" id="3.40.50.300">
    <property type="entry name" value="P-loop containing nucleotide triphosphate hydrolases"/>
    <property type="match status" value="2"/>
</dbReference>
<dbReference type="Pfam" id="PF12848">
    <property type="entry name" value="ABC_tran_Xtn"/>
    <property type="match status" value="1"/>
</dbReference>
<dbReference type="AlphaFoldDB" id="A0A2X2W6H6"/>
<dbReference type="PANTHER" id="PTHR42855:SF1">
    <property type="entry name" value="ABC TRANSPORTER DOMAIN-CONTAINING PROTEIN"/>
    <property type="match status" value="1"/>
</dbReference>
<dbReference type="PANTHER" id="PTHR42855">
    <property type="entry name" value="ABC TRANSPORTER ATP-BINDING SUBUNIT"/>
    <property type="match status" value="1"/>
</dbReference>
<dbReference type="Pfam" id="PF00005">
    <property type="entry name" value="ABC_tran"/>
    <property type="match status" value="2"/>
</dbReference>
<organism evidence="6 7">
    <name type="scientific">Clostridium cochlearium</name>
    <dbReference type="NCBI Taxonomy" id="1494"/>
    <lineage>
        <taxon>Bacteria</taxon>
        <taxon>Bacillati</taxon>
        <taxon>Bacillota</taxon>
        <taxon>Clostridia</taxon>
        <taxon>Eubacteriales</taxon>
        <taxon>Clostridiaceae</taxon>
        <taxon>Clostridium</taxon>
    </lineage>
</organism>
<dbReference type="InterPro" id="IPR032781">
    <property type="entry name" value="ABC_tran_Xtn"/>
</dbReference>
<dbReference type="InterPro" id="IPR017871">
    <property type="entry name" value="ABC_transporter-like_CS"/>
</dbReference>
<evidence type="ECO:0000313" key="6">
    <source>
        <dbReference type="EMBL" id="SQB33551.1"/>
    </source>
</evidence>
<dbReference type="EMBL" id="UAWC01000001">
    <property type="protein sequence ID" value="SQB33551.1"/>
    <property type="molecule type" value="Genomic_DNA"/>
</dbReference>
<keyword evidence="1" id="KW-0677">Repeat</keyword>
<keyword evidence="3" id="KW-0067">ATP-binding</keyword>
<dbReference type="Pfam" id="PF16326">
    <property type="entry name" value="ABC_tran_CTD"/>
    <property type="match status" value="1"/>
</dbReference>
<dbReference type="FunFam" id="3.40.50.300:FF:000011">
    <property type="entry name" value="Putative ABC transporter ATP-binding component"/>
    <property type="match status" value="1"/>
</dbReference>
<proteinExistence type="predicted"/>